<sequence length="273" mass="28872">MRDWPLLRLGQSLRLGIAADGLALLRVGGWPKAGVEVLALQPVEAGAPDALAIGLRALLLEAAPRGWPLSVVLADELVRLWQVPPPAGAARISDLQAAAALRYQALFGTLPQDWRLSADWDAARPFLAAAVPESLLALLEGLARELRLPLVEVAPQFVAALNAWRRARRPGAWFGLVHGGVLSIAAYEGAALAAVRTAVIPAGADRDWLEAHVAREALRVGVGRPERLQLCGAAPGAWASSAGRLKFACTLLEDDSGSALPLHVRLARTGIVE</sequence>
<evidence type="ECO:0000313" key="2">
    <source>
        <dbReference type="Proteomes" id="UP000198639"/>
    </source>
</evidence>
<reference evidence="2" key="1">
    <citation type="submission" date="2016-10" db="EMBL/GenBank/DDBJ databases">
        <authorList>
            <person name="Varghese N."/>
            <person name="Submissions S."/>
        </authorList>
    </citation>
    <scope>NUCLEOTIDE SEQUENCE [LARGE SCALE GENOMIC DNA]</scope>
    <source>
        <strain evidence="2">CGMCC 1.12041</strain>
    </source>
</reference>
<gene>
    <name evidence="1" type="ORF">SAMN05216204_11582</name>
</gene>
<dbReference type="EMBL" id="FOLD01000015">
    <property type="protein sequence ID" value="SFD07126.1"/>
    <property type="molecule type" value="Genomic_DNA"/>
</dbReference>
<dbReference type="OrthoDB" id="8560701at2"/>
<name>A0A1I1PBP5_9BURK</name>
<dbReference type="STRING" id="1164594.SAMN05216204_11582"/>
<accession>A0A1I1PBP5</accession>
<dbReference type="RefSeq" id="WP_091875175.1">
    <property type="nucleotide sequence ID" value="NZ_FOLD01000015.1"/>
</dbReference>
<keyword evidence="2" id="KW-1185">Reference proteome</keyword>
<protein>
    <recommendedName>
        <fullName evidence="3">Type IV pilus assembly protein PilM</fullName>
    </recommendedName>
</protein>
<organism evidence="1 2">
    <name type="scientific">Massilia yuzhufengensis</name>
    <dbReference type="NCBI Taxonomy" id="1164594"/>
    <lineage>
        <taxon>Bacteria</taxon>
        <taxon>Pseudomonadati</taxon>
        <taxon>Pseudomonadota</taxon>
        <taxon>Betaproteobacteria</taxon>
        <taxon>Burkholderiales</taxon>
        <taxon>Oxalobacteraceae</taxon>
        <taxon>Telluria group</taxon>
        <taxon>Massilia</taxon>
    </lineage>
</organism>
<evidence type="ECO:0000313" key="1">
    <source>
        <dbReference type="EMBL" id="SFD07126.1"/>
    </source>
</evidence>
<dbReference type="AlphaFoldDB" id="A0A1I1PBP5"/>
<evidence type="ECO:0008006" key="3">
    <source>
        <dbReference type="Google" id="ProtNLM"/>
    </source>
</evidence>
<dbReference type="Proteomes" id="UP000198639">
    <property type="component" value="Unassembled WGS sequence"/>
</dbReference>
<proteinExistence type="predicted"/>